<dbReference type="RefSeq" id="WP_138673468.1">
    <property type="nucleotide sequence ID" value="NZ_VCKY01000315.1"/>
</dbReference>
<comment type="similarity">
    <text evidence="1">Belongs to the 'phage' integrase family.</text>
</comment>
<dbReference type="PANTHER" id="PTHR30349">
    <property type="entry name" value="PHAGE INTEGRASE-RELATED"/>
    <property type="match status" value="1"/>
</dbReference>
<keyword evidence="2" id="KW-0238">DNA-binding</keyword>
<dbReference type="EMBL" id="VCKY01000315">
    <property type="protein sequence ID" value="TMR08159.1"/>
    <property type="molecule type" value="Genomic_DNA"/>
</dbReference>
<dbReference type="InterPro" id="IPR002104">
    <property type="entry name" value="Integrase_catalytic"/>
</dbReference>
<proteinExistence type="inferred from homology"/>
<comment type="caution">
    <text evidence="5">The sequence shown here is derived from an EMBL/GenBank/DDBJ whole genome shotgun (WGS) entry which is preliminary data.</text>
</comment>
<dbReference type="OrthoDB" id="5464621at2"/>
<evidence type="ECO:0000259" key="4">
    <source>
        <dbReference type="PROSITE" id="PS51898"/>
    </source>
</evidence>
<evidence type="ECO:0000256" key="1">
    <source>
        <dbReference type="ARBA" id="ARBA00008857"/>
    </source>
</evidence>
<reference evidence="5 6" key="1">
    <citation type="submission" date="2019-05" db="EMBL/GenBank/DDBJ databases">
        <title>Draft genome sequence of Nonomuraea turkmeniaca DSM 43926.</title>
        <authorList>
            <person name="Saricaoglu S."/>
            <person name="Isik K."/>
        </authorList>
    </citation>
    <scope>NUCLEOTIDE SEQUENCE [LARGE SCALE GENOMIC DNA]</scope>
    <source>
        <strain evidence="5 6">DSM 43926</strain>
    </source>
</reference>
<evidence type="ECO:0000313" key="6">
    <source>
        <dbReference type="Proteomes" id="UP000309128"/>
    </source>
</evidence>
<dbReference type="PROSITE" id="PS51898">
    <property type="entry name" value="TYR_RECOMBINASE"/>
    <property type="match status" value="1"/>
</dbReference>
<keyword evidence="3" id="KW-0233">DNA recombination</keyword>
<dbReference type="PANTHER" id="PTHR30349:SF41">
    <property type="entry name" value="INTEGRASE_RECOMBINASE PROTEIN MJ0367-RELATED"/>
    <property type="match status" value="1"/>
</dbReference>
<dbReference type="InterPro" id="IPR011010">
    <property type="entry name" value="DNA_brk_join_enz"/>
</dbReference>
<protein>
    <submittedName>
        <fullName evidence="5">Integrase</fullName>
    </submittedName>
</protein>
<dbReference type="Proteomes" id="UP000309128">
    <property type="component" value="Unassembled WGS sequence"/>
</dbReference>
<dbReference type="GO" id="GO:0003677">
    <property type="term" value="F:DNA binding"/>
    <property type="evidence" value="ECO:0007669"/>
    <property type="project" value="UniProtKB-KW"/>
</dbReference>
<evidence type="ECO:0000256" key="2">
    <source>
        <dbReference type="ARBA" id="ARBA00023125"/>
    </source>
</evidence>
<accession>A0A5S4EXE1</accession>
<dbReference type="InterPro" id="IPR050090">
    <property type="entry name" value="Tyrosine_recombinase_XerCD"/>
</dbReference>
<keyword evidence="6" id="KW-1185">Reference proteome</keyword>
<feature type="domain" description="Tyr recombinase" evidence="4">
    <location>
        <begin position="100"/>
        <end position="299"/>
    </location>
</feature>
<dbReference type="GO" id="GO:0006310">
    <property type="term" value="P:DNA recombination"/>
    <property type="evidence" value="ECO:0007669"/>
    <property type="project" value="UniProtKB-KW"/>
</dbReference>
<dbReference type="Gene3D" id="1.10.443.10">
    <property type="entry name" value="Intergrase catalytic core"/>
    <property type="match status" value="1"/>
</dbReference>
<organism evidence="5 6">
    <name type="scientific">Nonomuraea turkmeniaca</name>
    <dbReference type="NCBI Taxonomy" id="103838"/>
    <lineage>
        <taxon>Bacteria</taxon>
        <taxon>Bacillati</taxon>
        <taxon>Actinomycetota</taxon>
        <taxon>Actinomycetes</taxon>
        <taxon>Streptosporangiales</taxon>
        <taxon>Streptosporangiaceae</taxon>
        <taxon>Nonomuraea</taxon>
    </lineage>
</organism>
<name>A0A5S4EXE1_9ACTN</name>
<gene>
    <name evidence="5" type="ORF">ETD86_48985</name>
</gene>
<dbReference type="GO" id="GO:0015074">
    <property type="term" value="P:DNA integration"/>
    <property type="evidence" value="ECO:0007669"/>
    <property type="project" value="InterPro"/>
</dbReference>
<sequence length="309" mass="34081">MNTLRQAAEEYLAMRRGLGYKLLQDGRLLGQFVSFAEEHGLNHVTVEAALTWAMLPTSADPSWWAKRLTVVRVFSRHLAALDERTEVPPEDLLPRGHERSAPPFLYSPEQIIALITAAGTLASPLRAATFTAFVGLMAVAGLRTGEAMALDRDEADLTNGVLTIRDTKFGKSRLVPLHHSTIDQLRNYALRRDELCPRPHTPAFFLSGAGTRLIHINASKTFNQLLTAAGIQAPPGAPKPRLYDLRHTFAVSTLITWYSQGRDVAHLLPSLSTYMGHISPATTYWYLHACPELIAAAAGRLDDAWKEPA</sequence>
<dbReference type="Pfam" id="PF00589">
    <property type="entry name" value="Phage_integrase"/>
    <property type="match status" value="1"/>
</dbReference>
<dbReference type="SUPFAM" id="SSF56349">
    <property type="entry name" value="DNA breaking-rejoining enzymes"/>
    <property type="match status" value="1"/>
</dbReference>
<dbReference type="AlphaFoldDB" id="A0A5S4EXE1"/>
<dbReference type="InterPro" id="IPR013762">
    <property type="entry name" value="Integrase-like_cat_sf"/>
</dbReference>
<evidence type="ECO:0000256" key="3">
    <source>
        <dbReference type="ARBA" id="ARBA00023172"/>
    </source>
</evidence>
<evidence type="ECO:0000313" key="5">
    <source>
        <dbReference type="EMBL" id="TMR08159.1"/>
    </source>
</evidence>